<dbReference type="EMBL" id="KB742931">
    <property type="protein sequence ID" value="EOB02755.1"/>
    <property type="molecule type" value="Genomic_DNA"/>
</dbReference>
<evidence type="ECO:0000313" key="1">
    <source>
        <dbReference type="EMBL" id="EOB02755.1"/>
    </source>
</evidence>
<dbReference type="Proteomes" id="UP000296049">
    <property type="component" value="Unassembled WGS sequence"/>
</dbReference>
<keyword evidence="2" id="KW-1185">Reference proteome</keyword>
<accession>R0LM36</accession>
<evidence type="ECO:0000313" key="2">
    <source>
        <dbReference type="Proteomes" id="UP000296049"/>
    </source>
</evidence>
<gene>
    <name evidence="1" type="ORF">Anapl_01628</name>
</gene>
<reference evidence="2" key="1">
    <citation type="journal article" date="2013" name="Nat. Genet.">
        <title>The duck genome and transcriptome provide insight into an avian influenza virus reservoir species.</title>
        <authorList>
            <person name="Huang Y."/>
            <person name="Li Y."/>
            <person name="Burt D.W."/>
            <person name="Chen H."/>
            <person name="Zhang Y."/>
            <person name="Qian W."/>
            <person name="Kim H."/>
            <person name="Gan S."/>
            <person name="Zhao Y."/>
            <person name="Li J."/>
            <person name="Yi K."/>
            <person name="Feng H."/>
            <person name="Zhu P."/>
            <person name="Li B."/>
            <person name="Liu Q."/>
            <person name="Fairley S."/>
            <person name="Magor K.E."/>
            <person name="Du Z."/>
            <person name="Hu X."/>
            <person name="Goodman L."/>
            <person name="Tafer H."/>
            <person name="Vignal A."/>
            <person name="Lee T."/>
            <person name="Kim K.W."/>
            <person name="Sheng Z."/>
            <person name="An Y."/>
            <person name="Searle S."/>
            <person name="Herrero J."/>
            <person name="Groenen M.A."/>
            <person name="Crooijmans R.P."/>
            <person name="Faraut T."/>
            <person name="Cai Q."/>
            <person name="Webster R.G."/>
            <person name="Aldridge J.R."/>
            <person name="Warren W.C."/>
            <person name="Bartschat S."/>
            <person name="Kehr S."/>
            <person name="Marz M."/>
            <person name="Stadler P.F."/>
            <person name="Smith J."/>
            <person name="Kraus R.H."/>
            <person name="Zhao Y."/>
            <person name="Ren L."/>
            <person name="Fei J."/>
            <person name="Morisson M."/>
            <person name="Kaiser P."/>
            <person name="Griffin D.K."/>
            <person name="Rao M."/>
            <person name="Pitel F."/>
            <person name="Wang J."/>
            <person name="Li N."/>
        </authorList>
    </citation>
    <scope>NUCLEOTIDE SEQUENCE [LARGE SCALE GENOMIC DNA]</scope>
</reference>
<sequence length="116" mass="13094">MDLQLDSQESFLHWIIAHILKCAHLRDIMVAVMGTEICLQSGDEKQEQECCEEEQQRKADPGDYSALKGNTLARREEVQKSCCTAAQGRTPGMVPSVRVALCYKSITVSHRKRQET</sequence>
<dbReference type="AlphaFoldDB" id="R0LM36"/>
<name>R0LM36_ANAPL</name>
<protein>
    <submittedName>
        <fullName evidence="1">Uncharacterized protein</fullName>
    </submittedName>
</protein>
<organism evidence="1 2">
    <name type="scientific">Anas platyrhynchos</name>
    <name type="common">Mallard</name>
    <name type="synonym">Anas boschas</name>
    <dbReference type="NCBI Taxonomy" id="8839"/>
    <lineage>
        <taxon>Eukaryota</taxon>
        <taxon>Metazoa</taxon>
        <taxon>Chordata</taxon>
        <taxon>Craniata</taxon>
        <taxon>Vertebrata</taxon>
        <taxon>Euteleostomi</taxon>
        <taxon>Archelosauria</taxon>
        <taxon>Archosauria</taxon>
        <taxon>Dinosauria</taxon>
        <taxon>Saurischia</taxon>
        <taxon>Theropoda</taxon>
        <taxon>Coelurosauria</taxon>
        <taxon>Aves</taxon>
        <taxon>Neognathae</taxon>
        <taxon>Galloanserae</taxon>
        <taxon>Anseriformes</taxon>
        <taxon>Anatidae</taxon>
        <taxon>Anatinae</taxon>
        <taxon>Anas</taxon>
    </lineage>
</organism>
<proteinExistence type="predicted"/>